<keyword evidence="1" id="KW-0472">Membrane</keyword>
<feature type="transmembrane region" description="Helical" evidence="1">
    <location>
        <begin position="36"/>
        <end position="53"/>
    </location>
</feature>
<evidence type="ECO:0000313" key="3">
    <source>
        <dbReference type="Proteomes" id="UP000625976"/>
    </source>
</evidence>
<evidence type="ECO:0000313" key="2">
    <source>
        <dbReference type="EMBL" id="GGG38965.1"/>
    </source>
</evidence>
<keyword evidence="3" id="KW-1185">Reference proteome</keyword>
<evidence type="ECO:0008006" key="4">
    <source>
        <dbReference type="Google" id="ProtNLM"/>
    </source>
</evidence>
<sequence length="151" mass="17227">MNASAKISIKYGLLTAISLIIYFVILKILGWHTNPFLRLFNGVIMAFGIYSVLKQYKLISGTTFTYINGFKTGLLTGFLATFVFAIFMAIYFFHLDVEFMNTLLKEWFYDYNHGGGILIFIILIEGLSSTTILTLTFMQIFKNSKNVPQNN</sequence>
<feature type="transmembrane region" description="Helical" evidence="1">
    <location>
        <begin position="114"/>
        <end position="137"/>
    </location>
</feature>
<dbReference type="Proteomes" id="UP000625976">
    <property type="component" value="Unassembled WGS sequence"/>
</dbReference>
<proteinExistence type="predicted"/>
<keyword evidence="1" id="KW-1133">Transmembrane helix</keyword>
<comment type="caution">
    <text evidence="2">The sequence shown here is derived from an EMBL/GenBank/DDBJ whole genome shotgun (WGS) entry which is preliminary data.</text>
</comment>
<reference evidence="2" key="2">
    <citation type="submission" date="2020-09" db="EMBL/GenBank/DDBJ databases">
        <authorList>
            <person name="Sun Q."/>
            <person name="Zhou Y."/>
        </authorList>
    </citation>
    <scope>NUCLEOTIDE SEQUENCE</scope>
    <source>
        <strain evidence="2">CGMCC 1.12751</strain>
    </source>
</reference>
<accession>A0A917GD24</accession>
<name>A0A917GD24_9FLAO</name>
<evidence type="ECO:0000256" key="1">
    <source>
        <dbReference type="SAM" id="Phobius"/>
    </source>
</evidence>
<keyword evidence="1" id="KW-0812">Transmembrane</keyword>
<dbReference type="RefSeq" id="WP_188462163.1">
    <property type="nucleotide sequence ID" value="NZ_BMFQ01000001.1"/>
</dbReference>
<feature type="transmembrane region" description="Helical" evidence="1">
    <location>
        <begin position="12"/>
        <end position="30"/>
    </location>
</feature>
<dbReference type="EMBL" id="BMFQ01000001">
    <property type="protein sequence ID" value="GGG38965.1"/>
    <property type="molecule type" value="Genomic_DNA"/>
</dbReference>
<reference evidence="2" key="1">
    <citation type="journal article" date="2014" name="Int. J. Syst. Evol. Microbiol.">
        <title>Complete genome sequence of Corynebacterium casei LMG S-19264T (=DSM 44701T), isolated from a smear-ripened cheese.</title>
        <authorList>
            <consortium name="US DOE Joint Genome Institute (JGI-PGF)"/>
            <person name="Walter F."/>
            <person name="Albersmeier A."/>
            <person name="Kalinowski J."/>
            <person name="Ruckert C."/>
        </authorList>
    </citation>
    <scope>NUCLEOTIDE SEQUENCE</scope>
    <source>
        <strain evidence="2">CGMCC 1.12751</strain>
    </source>
</reference>
<protein>
    <recommendedName>
        <fullName evidence="4">DUF4199 domain-containing protein</fullName>
    </recommendedName>
</protein>
<feature type="transmembrane region" description="Helical" evidence="1">
    <location>
        <begin position="74"/>
        <end position="94"/>
    </location>
</feature>
<dbReference type="AlphaFoldDB" id="A0A917GD24"/>
<gene>
    <name evidence="2" type="ORF">GCM10010976_08410</name>
</gene>
<organism evidence="2 3">
    <name type="scientific">Bizionia arctica</name>
    <dbReference type="NCBI Taxonomy" id="1495645"/>
    <lineage>
        <taxon>Bacteria</taxon>
        <taxon>Pseudomonadati</taxon>
        <taxon>Bacteroidota</taxon>
        <taxon>Flavobacteriia</taxon>
        <taxon>Flavobacteriales</taxon>
        <taxon>Flavobacteriaceae</taxon>
        <taxon>Bizionia</taxon>
    </lineage>
</organism>